<dbReference type="InterPro" id="IPR036388">
    <property type="entry name" value="WH-like_DNA-bd_sf"/>
</dbReference>
<comment type="caution">
    <text evidence="2">The sequence shown here is derived from an EMBL/GenBank/DDBJ whole genome shotgun (WGS) entry which is preliminary data.</text>
</comment>
<sequence>MAMMLRQTIRLSKSRDGTAIAVASCGAGPVILKAAHWLSHVDHDLESPVWRPWVEALSANHRYVRYDPRGCGLSERYVEDLSVARWYEDLEAVADTIDTPQFILLGLSQGGALAINYALHYPERVSHLILMNAYSQGAWTRAKTDAERLECETLVNFVRIGWGRENPAFCEFFTNLFIPGGTAEQHRWWGELERLTASPEVASQLLYEMHRIDVLDLVGQLTVPTLILHCRGDVRVPFGEGLKLAAAIPHAEFVALDSRNHVLLPSEPAWRVFFDHLARFTGQAPARSLNGLRQATLTPAEEAVLRLMAEGLDNRAIAERLNKSEKTVRNQLSTIFDKLGVRSRAEAIVSVLGNPGQH</sequence>
<proteinExistence type="predicted"/>
<keyword evidence="3" id="KW-1185">Reference proteome</keyword>
<evidence type="ECO:0000259" key="1">
    <source>
        <dbReference type="PROSITE" id="PS50043"/>
    </source>
</evidence>
<dbReference type="Proteomes" id="UP000636264">
    <property type="component" value="Unassembled WGS sequence"/>
</dbReference>
<dbReference type="InterPro" id="IPR029058">
    <property type="entry name" value="AB_hydrolase_fold"/>
</dbReference>
<dbReference type="InterPro" id="IPR016032">
    <property type="entry name" value="Sig_transdc_resp-reg_C-effctor"/>
</dbReference>
<dbReference type="Pfam" id="PF00561">
    <property type="entry name" value="Abhydrolase_1"/>
    <property type="match status" value="1"/>
</dbReference>
<dbReference type="PRINTS" id="PR00038">
    <property type="entry name" value="HTHLUXR"/>
</dbReference>
<dbReference type="PROSITE" id="PS50043">
    <property type="entry name" value="HTH_LUXR_2"/>
    <property type="match status" value="1"/>
</dbReference>
<dbReference type="Gene3D" id="3.40.50.1820">
    <property type="entry name" value="alpha/beta hydrolase"/>
    <property type="match status" value="1"/>
</dbReference>
<accession>A0A916RT23</accession>
<dbReference type="Pfam" id="PF00196">
    <property type="entry name" value="GerE"/>
    <property type="match status" value="1"/>
</dbReference>
<dbReference type="PRINTS" id="PR00111">
    <property type="entry name" value="ABHYDROLASE"/>
</dbReference>
<organism evidence="2 3">
    <name type="scientific">Nitratireductor aestuarii</name>
    <dbReference type="NCBI Taxonomy" id="1735103"/>
    <lineage>
        <taxon>Bacteria</taxon>
        <taxon>Pseudomonadati</taxon>
        <taxon>Pseudomonadota</taxon>
        <taxon>Alphaproteobacteria</taxon>
        <taxon>Hyphomicrobiales</taxon>
        <taxon>Phyllobacteriaceae</taxon>
        <taxon>Nitratireductor</taxon>
    </lineage>
</organism>
<dbReference type="GO" id="GO:0003677">
    <property type="term" value="F:DNA binding"/>
    <property type="evidence" value="ECO:0007669"/>
    <property type="project" value="InterPro"/>
</dbReference>
<dbReference type="EMBL" id="BMIF01000006">
    <property type="protein sequence ID" value="GGA68932.1"/>
    <property type="molecule type" value="Genomic_DNA"/>
</dbReference>
<dbReference type="AlphaFoldDB" id="A0A916RT23"/>
<dbReference type="InterPro" id="IPR000792">
    <property type="entry name" value="Tscrpt_reg_LuxR_C"/>
</dbReference>
<dbReference type="GO" id="GO:0006355">
    <property type="term" value="P:regulation of DNA-templated transcription"/>
    <property type="evidence" value="ECO:0007669"/>
    <property type="project" value="InterPro"/>
</dbReference>
<dbReference type="Gene3D" id="1.10.10.10">
    <property type="entry name" value="Winged helix-like DNA-binding domain superfamily/Winged helix DNA-binding domain"/>
    <property type="match status" value="1"/>
</dbReference>
<gene>
    <name evidence="2" type="ORF">GCM10011385_23490</name>
</gene>
<dbReference type="CDD" id="cd06170">
    <property type="entry name" value="LuxR_C_like"/>
    <property type="match status" value="1"/>
</dbReference>
<dbReference type="InterPro" id="IPR050266">
    <property type="entry name" value="AB_hydrolase_sf"/>
</dbReference>
<reference evidence="2" key="2">
    <citation type="submission" date="2020-09" db="EMBL/GenBank/DDBJ databases">
        <authorList>
            <person name="Sun Q."/>
            <person name="Zhou Y."/>
        </authorList>
    </citation>
    <scope>NUCLEOTIDE SEQUENCE</scope>
    <source>
        <strain evidence="2">CGMCC 1.15320</strain>
    </source>
</reference>
<dbReference type="InterPro" id="IPR000073">
    <property type="entry name" value="AB_hydrolase_1"/>
</dbReference>
<reference evidence="2" key="1">
    <citation type="journal article" date="2014" name="Int. J. Syst. Evol. Microbiol.">
        <title>Complete genome sequence of Corynebacterium casei LMG S-19264T (=DSM 44701T), isolated from a smear-ripened cheese.</title>
        <authorList>
            <consortium name="US DOE Joint Genome Institute (JGI-PGF)"/>
            <person name="Walter F."/>
            <person name="Albersmeier A."/>
            <person name="Kalinowski J."/>
            <person name="Ruckert C."/>
        </authorList>
    </citation>
    <scope>NUCLEOTIDE SEQUENCE</scope>
    <source>
        <strain evidence="2">CGMCC 1.15320</strain>
    </source>
</reference>
<evidence type="ECO:0000313" key="2">
    <source>
        <dbReference type="EMBL" id="GGA68932.1"/>
    </source>
</evidence>
<dbReference type="SMART" id="SM00421">
    <property type="entry name" value="HTH_LUXR"/>
    <property type="match status" value="1"/>
</dbReference>
<protein>
    <recommendedName>
        <fullName evidence="1">HTH luxR-type domain-containing protein</fullName>
    </recommendedName>
</protein>
<name>A0A916RT23_9HYPH</name>
<dbReference type="SUPFAM" id="SSF53474">
    <property type="entry name" value="alpha/beta-Hydrolases"/>
    <property type="match status" value="1"/>
</dbReference>
<dbReference type="PANTHER" id="PTHR43798">
    <property type="entry name" value="MONOACYLGLYCEROL LIPASE"/>
    <property type="match status" value="1"/>
</dbReference>
<dbReference type="SUPFAM" id="SSF46894">
    <property type="entry name" value="C-terminal effector domain of the bipartite response regulators"/>
    <property type="match status" value="1"/>
</dbReference>
<feature type="domain" description="HTH luxR-type" evidence="1">
    <location>
        <begin position="290"/>
        <end position="355"/>
    </location>
</feature>
<evidence type="ECO:0000313" key="3">
    <source>
        <dbReference type="Proteomes" id="UP000636264"/>
    </source>
</evidence>